<protein>
    <recommendedName>
        <fullName evidence="1">GST C-terminal domain-containing protein</fullName>
    </recommendedName>
</protein>
<organism evidence="2 3">
    <name type="scientific">Iphiclides podalirius</name>
    <name type="common">scarce swallowtail</name>
    <dbReference type="NCBI Taxonomy" id="110791"/>
    <lineage>
        <taxon>Eukaryota</taxon>
        <taxon>Metazoa</taxon>
        <taxon>Ecdysozoa</taxon>
        <taxon>Arthropoda</taxon>
        <taxon>Hexapoda</taxon>
        <taxon>Insecta</taxon>
        <taxon>Pterygota</taxon>
        <taxon>Neoptera</taxon>
        <taxon>Endopterygota</taxon>
        <taxon>Lepidoptera</taxon>
        <taxon>Glossata</taxon>
        <taxon>Ditrysia</taxon>
        <taxon>Papilionoidea</taxon>
        <taxon>Papilionidae</taxon>
        <taxon>Papilioninae</taxon>
        <taxon>Iphiclides</taxon>
    </lineage>
</organism>
<name>A0ABN8I3I0_9NEOP</name>
<sequence>MRAICYPIIYKGETEIKENLKEEFNTSLALLEQHLNGSKWVAGDNVTIADTTILASLSGIFATGWDLSSFPNIQRWLKNCASLPGYEENEKGAKMFAEAVKKNLKKNRATRLHLGT</sequence>
<evidence type="ECO:0000313" key="3">
    <source>
        <dbReference type="Proteomes" id="UP000837857"/>
    </source>
</evidence>
<evidence type="ECO:0000259" key="1">
    <source>
        <dbReference type="PROSITE" id="PS50405"/>
    </source>
</evidence>
<proteinExistence type="predicted"/>
<dbReference type="PANTHER" id="PTHR43969:SF9">
    <property type="entry name" value="GLUTATHIONE S TRANSFERASE D10, ISOFORM A-RELATED"/>
    <property type="match status" value="1"/>
</dbReference>
<feature type="domain" description="GST C-terminal" evidence="1">
    <location>
        <begin position="1"/>
        <end position="103"/>
    </location>
</feature>
<dbReference type="InterPro" id="IPR004046">
    <property type="entry name" value="GST_C"/>
</dbReference>
<dbReference type="Pfam" id="PF00043">
    <property type="entry name" value="GST_C"/>
    <property type="match status" value="1"/>
</dbReference>
<dbReference type="PANTHER" id="PTHR43969">
    <property type="entry name" value="GLUTATHIONE S TRANSFERASE D10, ISOFORM A-RELATED"/>
    <property type="match status" value="1"/>
</dbReference>
<dbReference type="EMBL" id="OW152826">
    <property type="protein sequence ID" value="CAH2042128.1"/>
    <property type="molecule type" value="Genomic_DNA"/>
</dbReference>
<dbReference type="Proteomes" id="UP000837857">
    <property type="component" value="Chromosome 14"/>
</dbReference>
<dbReference type="CDD" id="cd03177">
    <property type="entry name" value="GST_C_Delta_Epsilon"/>
    <property type="match status" value="1"/>
</dbReference>
<dbReference type="Gene3D" id="1.20.1050.10">
    <property type="match status" value="1"/>
</dbReference>
<feature type="non-terminal residue" evidence="2">
    <location>
        <position position="1"/>
    </location>
</feature>
<dbReference type="PROSITE" id="PS50405">
    <property type="entry name" value="GST_CTER"/>
    <property type="match status" value="1"/>
</dbReference>
<dbReference type="InterPro" id="IPR010987">
    <property type="entry name" value="Glutathione-S-Trfase_C-like"/>
</dbReference>
<dbReference type="InterPro" id="IPR036282">
    <property type="entry name" value="Glutathione-S-Trfase_C_sf"/>
</dbReference>
<keyword evidence="3" id="KW-1185">Reference proteome</keyword>
<dbReference type="SUPFAM" id="SSF47616">
    <property type="entry name" value="GST C-terminal domain-like"/>
    <property type="match status" value="1"/>
</dbReference>
<evidence type="ECO:0000313" key="2">
    <source>
        <dbReference type="EMBL" id="CAH2042128.1"/>
    </source>
</evidence>
<accession>A0ABN8I3I0</accession>
<gene>
    <name evidence="2" type="ORF">IPOD504_LOCUS3596</name>
</gene>
<reference evidence="2" key="1">
    <citation type="submission" date="2022-03" db="EMBL/GenBank/DDBJ databases">
        <authorList>
            <person name="Martin H S."/>
        </authorList>
    </citation>
    <scope>NUCLEOTIDE SEQUENCE</scope>
</reference>